<evidence type="ECO:0000256" key="3">
    <source>
        <dbReference type="ARBA" id="ARBA00021616"/>
    </source>
</evidence>
<dbReference type="PROSITE" id="PS01359">
    <property type="entry name" value="ZF_PHD_1"/>
    <property type="match status" value="1"/>
</dbReference>
<dbReference type="SMART" id="SM00249">
    <property type="entry name" value="PHD"/>
    <property type="match status" value="1"/>
</dbReference>
<dbReference type="GO" id="GO:0006351">
    <property type="term" value="P:DNA-templated transcription"/>
    <property type="evidence" value="ECO:0007669"/>
    <property type="project" value="InterPro"/>
</dbReference>
<organism evidence="12 13">
    <name type="scientific">Pichia kluyveri</name>
    <name type="common">Yeast</name>
    <dbReference type="NCBI Taxonomy" id="36015"/>
    <lineage>
        <taxon>Eukaryota</taxon>
        <taxon>Fungi</taxon>
        <taxon>Dikarya</taxon>
        <taxon>Ascomycota</taxon>
        <taxon>Saccharomycotina</taxon>
        <taxon>Pichiomycetes</taxon>
        <taxon>Pichiales</taxon>
        <taxon>Pichiaceae</taxon>
        <taxon>Pichia</taxon>
    </lineage>
</organism>
<dbReference type="PANTHER" id="PTHR46462:SF3">
    <property type="entry name" value="UPSET, ISOFORM A"/>
    <property type="match status" value="1"/>
</dbReference>
<evidence type="ECO:0000256" key="1">
    <source>
        <dbReference type="ARBA" id="ARBA00002311"/>
    </source>
</evidence>
<dbReference type="InterPro" id="IPR019787">
    <property type="entry name" value="Znf_PHD-finger"/>
</dbReference>
<feature type="compositionally biased region" description="Basic and acidic residues" evidence="9">
    <location>
        <begin position="683"/>
        <end position="698"/>
    </location>
</feature>
<dbReference type="AlphaFoldDB" id="A0AAV5R3F8"/>
<dbReference type="GO" id="GO:0034967">
    <property type="term" value="C:Set3 complex"/>
    <property type="evidence" value="ECO:0007669"/>
    <property type="project" value="TreeGrafter"/>
</dbReference>
<feature type="compositionally biased region" description="Acidic residues" evidence="9">
    <location>
        <begin position="410"/>
        <end position="420"/>
    </location>
</feature>
<feature type="compositionally biased region" description="Low complexity" evidence="9">
    <location>
        <begin position="193"/>
        <end position="217"/>
    </location>
</feature>
<dbReference type="SUPFAM" id="SSF57903">
    <property type="entry name" value="FYVE/PHD zinc finger"/>
    <property type="match status" value="1"/>
</dbReference>
<dbReference type="PANTHER" id="PTHR46462">
    <property type="entry name" value="UPSET, ISOFORM A"/>
    <property type="match status" value="1"/>
</dbReference>
<feature type="compositionally biased region" description="Acidic residues" evidence="9">
    <location>
        <begin position="137"/>
        <end position="148"/>
    </location>
</feature>
<dbReference type="InterPro" id="IPR001965">
    <property type="entry name" value="Znf_PHD"/>
</dbReference>
<keyword evidence="5 8" id="KW-0863">Zinc-finger</keyword>
<evidence type="ECO:0000259" key="10">
    <source>
        <dbReference type="PROSITE" id="PS50016"/>
    </source>
</evidence>
<dbReference type="GO" id="GO:0006355">
    <property type="term" value="P:regulation of DNA-templated transcription"/>
    <property type="evidence" value="ECO:0007669"/>
    <property type="project" value="TreeGrafter"/>
</dbReference>
<dbReference type="InterPro" id="IPR013083">
    <property type="entry name" value="Znf_RING/FYVE/PHD"/>
</dbReference>
<dbReference type="GO" id="GO:0006325">
    <property type="term" value="P:chromatin organization"/>
    <property type="evidence" value="ECO:0007669"/>
    <property type="project" value="UniProtKB-KW"/>
</dbReference>
<evidence type="ECO:0000256" key="5">
    <source>
        <dbReference type="ARBA" id="ARBA00022771"/>
    </source>
</evidence>
<evidence type="ECO:0000313" key="12">
    <source>
        <dbReference type="EMBL" id="GMM45989.1"/>
    </source>
</evidence>
<dbReference type="Proteomes" id="UP001378960">
    <property type="component" value="Unassembled WGS sequence"/>
</dbReference>
<feature type="compositionally biased region" description="Low complexity" evidence="9">
    <location>
        <begin position="699"/>
        <end position="714"/>
    </location>
</feature>
<comment type="caution">
    <text evidence="12">The sequence shown here is derived from an EMBL/GenBank/DDBJ whole genome shotgun (WGS) entry which is preliminary data.</text>
</comment>
<dbReference type="PROSITE" id="PS51321">
    <property type="entry name" value="TFIIS_CENTRAL"/>
    <property type="match status" value="1"/>
</dbReference>
<dbReference type="GO" id="GO:0008270">
    <property type="term" value="F:zinc ion binding"/>
    <property type="evidence" value="ECO:0007669"/>
    <property type="project" value="UniProtKB-KW"/>
</dbReference>
<feature type="domain" description="PHD-type" evidence="10">
    <location>
        <begin position="52"/>
        <end position="112"/>
    </location>
</feature>
<dbReference type="Pfam" id="PF20826">
    <property type="entry name" value="PHD_5"/>
    <property type="match status" value="1"/>
</dbReference>
<gene>
    <name evidence="12" type="ORF">DAPK24_025640</name>
</gene>
<feature type="region of interest" description="Disordered" evidence="9">
    <location>
        <begin position="680"/>
        <end position="763"/>
    </location>
</feature>
<dbReference type="InterPro" id="IPR019786">
    <property type="entry name" value="Zinc_finger_PHD-type_CS"/>
</dbReference>
<reference evidence="12 13" key="1">
    <citation type="journal article" date="2023" name="Elife">
        <title>Identification of key yeast species and microbe-microbe interactions impacting larval growth of Drosophila in the wild.</title>
        <authorList>
            <person name="Mure A."/>
            <person name="Sugiura Y."/>
            <person name="Maeda R."/>
            <person name="Honda K."/>
            <person name="Sakurai N."/>
            <person name="Takahashi Y."/>
            <person name="Watada M."/>
            <person name="Katoh T."/>
            <person name="Gotoh A."/>
            <person name="Gotoh Y."/>
            <person name="Taniguchi I."/>
            <person name="Nakamura K."/>
            <person name="Hayashi T."/>
            <person name="Katayama T."/>
            <person name="Uemura T."/>
            <person name="Hattori Y."/>
        </authorList>
    </citation>
    <scope>NUCLEOTIDE SEQUENCE [LARGE SCALE GENOMIC DNA]</scope>
    <source>
        <strain evidence="12 13">PK-24</strain>
    </source>
</reference>
<feature type="compositionally biased region" description="Low complexity" evidence="9">
    <location>
        <begin position="735"/>
        <end position="750"/>
    </location>
</feature>
<comment type="function">
    <text evidence="1">Negative regulator of transcription elongation.</text>
</comment>
<comment type="similarity">
    <text evidence="2">Belongs to the BYE1 family.</text>
</comment>
<evidence type="ECO:0000256" key="4">
    <source>
        <dbReference type="ARBA" id="ARBA00022723"/>
    </source>
</evidence>
<feature type="region of interest" description="Disordered" evidence="9">
    <location>
        <begin position="135"/>
        <end position="155"/>
    </location>
</feature>
<evidence type="ECO:0000256" key="2">
    <source>
        <dbReference type="ARBA" id="ARBA00011050"/>
    </source>
</evidence>
<dbReference type="Pfam" id="PF07500">
    <property type="entry name" value="TFIIS_M"/>
    <property type="match status" value="1"/>
</dbReference>
<accession>A0AAV5R3F8</accession>
<evidence type="ECO:0000313" key="13">
    <source>
        <dbReference type="Proteomes" id="UP001378960"/>
    </source>
</evidence>
<keyword evidence="4" id="KW-0479">Metal-binding</keyword>
<name>A0AAV5R3F8_PICKL</name>
<dbReference type="PROSITE" id="PS50016">
    <property type="entry name" value="ZF_PHD_2"/>
    <property type="match status" value="1"/>
</dbReference>
<keyword evidence="13" id="KW-1185">Reference proteome</keyword>
<evidence type="ECO:0000256" key="6">
    <source>
        <dbReference type="ARBA" id="ARBA00022833"/>
    </source>
</evidence>
<evidence type="ECO:0000256" key="8">
    <source>
        <dbReference type="PROSITE-ProRule" id="PRU00146"/>
    </source>
</evidence>
<evidence type="ECO:0000256" key="9">
    <source>
        <dbReference type="SAM" id="MobiDB-lite"/>
    </source>
</evidence>
<feature type="region of interest" description="Disordered" evidence="9">
    <location>
        <begin position="373"/>
        <end position="424"/>
    </location>
</feature>
<proteinExistence type="inferred from homology"/>
<sequence>MSVRRSARANKGVHSGHADVVSWSNNYNDNNDDNQNFNRQIQPFYVPIPNESVRCLVCNTTDDNYDEDNDPNGAMVECDKCQTWQHVKCMFGKDAEEDDVPDDYLCDVCLPEKYQHLKKKISYRKYLKDRGTTIADEYNDNDNDEEDYNDKNVDRDDYDDVVKEHMVNGKVEPLKRKLVTRQQPQQQLKKVKTSLTTSSSSSSSGSRSKSKSKSNNNSIITLRPKIVNNFKIKLQELIPKDVNNEILNGNSIDELSLKWAKILEDGLFNKYPNNYIERSRMLLLNLKISKLVERVINGEFKIEELPNLSKDDMLTKEMKEQADLVKRDAINKVVIKQDVQPIIKHTHKGEEIIGDSEFQFDINDKREKEVENMKEEVNNDERDDIQTINDYSVEDYDKDDNKINYNNENYESDDNDDNDNDKENDIRELSDEEFENIINIKPIENVKPLIEEKKIKKVKKSVTINDKPIIFHYTPEEEEEIKELPSTNDIWKGIIKTNDQQYECSLDFISSTCKNDKHIVIDRSLRIINEFSNNSKGEFMTIGRLNRDVAEKYLDKITISRDLYLYEVKFNKEDLINGKKFLEMWKYYYNNFKFGVIKNHLKFVKDCYLLSLSREKMIDADEFSIILNKFNRDEIFQNLDLEIDEYDNGNEINKFNDLKMYLVFVVQRDMDDVVSSNKRLNTKKREDKNKSYKEKVVESRTTISSTGNNNNSIPLPAPDDDYDPALSITLSKLTNSSNQQEDSSNDNKQSPDMLLEGLLKNIG</sequence>
<feature type="region of interest" description="Disordered" evidence="9">
    <location>
        <begin position="172"/>
        <end position="217"/>
    </location>
</feature>
<protein>
    <recommendedName>
        <fullName evidence="3">Transcription factor BYE1</fullName>
    </recommendedName>
</protein>
<keyword evidence="6" id="KW-0862">Zinc</keyword>
<dbReference type="InterPro" id="IPR003618">
    <property type="entry name" value="TFIIS_cen_dom"/>
</dbReference>
<evidence type="ECO:0000259" key="11">
    <source>
        <dbReference type="PROSITE" id="PS51321"/>
    </source>
</evidence>
<feature type="domain" description="TFIIS central" evidence="11">
    <location>
        <begin position="226"/>
        <end position="341"/>
    </location>
</feature>
<keyword evidence="7" id="KW-0156">Chromatin regulator</keyword>
<evidence type="ECO:0000256" key="7">
    <source>
        <dbReference type="ARBA" id="ARBA00022853"/>
    </source>
</evidence>
<dbReference type="EMBL" id="BTGB01000003">
    <property type="protein sequence ID" value="GMM45989.1"/>
    <property type="molecule type" value="Genomic_DNA"/>
</dbReference>
<dbReference type="Gene3D" id="3.30.40.10">
    <property type="entry name" value="Zinc/RING finger domain, C3HC4 (zinc finger)"/>
    <property type="match status" value="1"/>
</dbReference>
<dbReference type="GO" id="GO:0070210">
    <property type="term" value="C:Rpd3L-Expanded complex"/>
    <property type="evidence" value="ECO:0007669"/>
    <property type="project" value="TreeGrafter"/>
</dbReference>
<dbReference type="InterPro" id="IPR011011">
    <property type="entry name" value="Znf_FYVE_PHD"/>
</dbReference>